<dbReference type="PANTHER" id="PTHR43520:SF5">
    <property type="entry name" value="CATION-TRANSPORTING P-TYPE ATPASE-RELATED"/>
    <property type="match status" value="1"/>
</dbReference>
<dbReference type="Pfam" id="PF00702">
    <property type="entry name" value="Hydrolase"/>
    <property type="match status" value="1"/>
</dbReference>
<evidence type="ECO:0000256" key="12">
    <source>
        <dbReference type="ARBA" id="ARBA00022989"/>
    </source>
</evidence>
<dbReference type="InterPro" id="IPR036412">
    <property type="entry name" value="HAD-like_sf"/>
</dbReference>
<gene>
    <name evidence="17" type="primary">cadA</name>
    <name evidence="17" type="ORF">KK488_19000</name>
</gene>
<dbReference type="GO" id="GO:0005524">
    <property type="term" value="F:ATP binding"/>
    <property type="evidence" value="ECO:0007669"/>
    <property type="project" value="UniProtKB-UniRule"/>
</dbReference>
<feature type="transmembrane region" description="Helical" evidence="15">
    <location>
        <begin position="129"/>
        <end position="146"/>
    </location>
</feature>
<evidence type="ECO:0000256" key="9">
    <source>
        <dbReference type="ARBA" id="ARBA00022840"/>
    </source>
</evidence>
<dbReference type="Gene3D" id="3.40.1110.10">
    <property type="entry name" value="Calcium-transporting ATPase, cytoplasmic domain N"/>
    <property type="match status" value="1"/>
</dbReference>
<dbReference type="RefSeq" id="WP_214625298.1">
    <property type="nucleotide sequence ID" value="NZ_JAHGAW010000014.1"/>
</dbReference>
<dbReference type="CDD" id="cd00371">
    <property type="entry name" value="HMA"/>
    <property type="match status" value="1"/>
</dbReference>
<evidence type="ECO:0000259" key="16">
    <source>
        <dbReference type="PROSITE" id="PS50846"/>
    </source>
</evidence>
<evidence type="ECO:0000256" key="13">
    <source>
        <dbReference type="ARBA" id="ARBA00023065"/>
    </source>
</evidence>
<dbReference type="GO" id="GO:0055070">
    <property type="term" value="P:copper ion homeostasis"/>
    <property type="evidence" value="ECO:0007669"/>
    <property type="project" value="TreeGrafter"/>
</dbReference>
<dbReference type="SUPFAM" id="SSF81653">
    <property type="entry name" value="Calcium ATPase, transduction domain A"/>
    <property type="match status" value="1"/>
</dbReference>
<organism evidence="17 18">
    <name type="scientific">Sphingobium nicotianae</name>
    <dbReference type="NCBI Taxonomy" id="2782607"/>
    <lineage>
        <taxon>Bacteria</taxon>
        <taxon>Pseudomonadati</taxon>
        <taxon>Pseudomonadota</taxon>
        <taxon>Alphaproteobacteria</taxon>
        <taxon>Sphingomonadales</taxon>
        <taxon>Sphingomonadaceae</taxon>
        <taxon>Sphingobium</taxon>
    </lineage>
</organism>
<keyword evidence="13" id="KW-0406">Ion transport</keyword>
<evidence type="ECO:0000256" key="6">
    <source>
        <dbReference type="ARBA" id="ARBA00022692"/>
    </source>
</evidence>
<keyword evidence="5" id="KW-0597">Phosphoprotein</keyword>
<dbReference type="PROSITE" id="PS01047">
    <property type="entry name" value="HMA_1"/>
    <property type="match status" value="1"/>
</dbReference>
<dbReference type="Gene3D" id="3.40.50.1000">
    <property type="entry name" value="HAD superfamily/HAD-like"/>
    <property type="match status" value="1"/>
</dbReference>
<dbReference type="PANTHER" id="PTHR43520">
    <property type="entry name" value="ATP7, ISOFORM B"/>
    <property type="match status" value="1"/>
</dbReference>
<evidence type="ECO:0000256" key="1">
    <source>
        <dbReference type="ARBA" id="ARBA00004651"/>
    </source>
</evidence>
<dbReference type="NCBIfam" id="TIGR01511">
    <property type="entry name" value="ATPase-IB1_Cu"/>
    <property type="match status" value="1"/>
</dbReference>
<evidence type="ECO:0000256" key="14">
    <source>
        <dbReference type="ARBA" id="ARBA00023136"/>
    </source>
</evidence>
<comment type="caution">
    <text evidence="17">The sequence shown here is derived from an EMBL/GenBank/DDBJ whole genome shotgun (WGS) entry which is preliminary data.</text>
</comment>
<dbReference type="EMBL" id="JAHGAW010000014">
    <property type="protein sequence ID" value="MBT2189040.1"/>
    <property type="molecule type" value="Genomic_DNA"/>
</dbReference>
<dbReference type="Gene3D" id="3.30.70.100">
    <property type="match status" value="1"/>
</dbReference>
<dbReference type="SUPFAM" id="SSF56784">
    <property type="entry name" value="HAD-like"/>
    <property type="match status" value="1"/>
</dbReference>
<keyword evidence="11" id="KW-1278">Translocase</keyword>
<dbReference type="GO" id="GO:0005886">
    <property type="term" value="C:plasma membrane"/>
    <property type="evidence" value="ECO:0007669"/>
    <property type="project" value="UniProtKB-SubCell"/>
</dbReference>
<proteinExistence type="inferred from homology"/>
<evidence type="ECO:0000313" key="18">
    <source>
        <dbReference type="Proteomes" id="UP001138757"/>
    </source>
</evidence>
<dbReference type="Pfam" id="PF00122">
    <property type="entry name" value="E1-E2_ATPase"/>
    <property type="match status" value="1"/>
</dbReference>
<evidence type="ECO:0000256" key="15">
    <source>
        <dbReference type="RuleBase" id="RU362081"/>
    </source>
</evidence>
<evidence type="ECO:0000256" key="8">
    <source>
        <dbReference type="ARBA" id="ARBA00022741"/>
    </source>
</evidence>
<comment type="similarity">
    <text evidence="2 15">Belongs to the cation transport ATPase (P-type) (TC 3.A.3) family. Type IB subfamily.</text>
</comment>
<dbReference type="NCBIfam" id="TIGR01494">
    <property type="entry name" value="ATPase_P-type"/>
    <property type="match status" value="2"/>
</dbReference>
<dbReference type="NCBIfam" id="TIGR01512">
    <property type="entry name" value="ATPase-IB2_Cd"/>
    <property type="match status" value="1"/>
</dbReference>
<dbReference type="Gene3D" id="2.70.150.10">
    <property type="entry name" value="Calcium-transporting ATPase, cytoplasmic transduction domain A"/>
    <property type="match status" value="1"/>
</dbReference>
<feature type="transmembrane region" description="Helical" evidence="15">
    <location>
        <begin position="346"/>
        <end position="367"/>
    </location>
</feature>
<evidence type="ECO:0000256" key="5">
    <source>
        <dbReference type="ARBA" id="ARBA00022553"/>
    </source>
</evidence>
<dbReference type="Proteomes" id="UP001138757">
    <property type="component" value="Unassembled WGS sequence"/>
</dbReference>
<sequence length="714" mass="74777">MNARAPAVEPAGHPRESRFAVPDMHCAGCIAKIERLLPLQPGIFWGRVNFSGKTVTVSHADTLAEPDLIRAFEAIGFEAQPLQNAASLERSVALKRLIRALAVAGFAAMNVMLLSVSVWSGADGNSRNLFHWISALIAIPAVAFSGRPFFSSAFRALKAGTTNMDVPISIGVSLATGMSLYETIIGGEHAWFDGALMLLTFLLAGRVLDEMMRGRAASGAEALVRRTAPGAMRLGEKGESQWIAADALVVGDRLLVAAGERLATDAIIEQGTSRFDLSLLTGESAPVSAGPGDRVTAGTLNLDAPVTLRVTAVGEDRAIAAIARLMESAAQVRSRYVRLADRASRLYAPAVHLLAALSFAAWMMAGAGWHQSLLIAIAVLIITCPCALGLAVPVAQVVVCGSMMREGLLVKDGSALERLAQADEVLLDKTGTLTLGRPQPEGLDAIPEDKRPIARALAMASRHPLAIAIRQGLGGADVGPAQLSDIIEKAGEGVEARIDGTLVAMRRPRPGEVGSDEDDRTSVALDLGCEHPFIIRFADGLRPDASAALRQLAALGLPARIMSGDRAGAVALVGDALGIAWQGEMQPAEKMALLESEIAVGHRPLMVGDGLNDGPALAAAHVSMAPASASDVGQQAADIVFLGDSLLCLPKAVRAARATMRIVRENFALAIGYNILAVPLAMTGHVTPLVAALAMSTSSLIVIANSLRLRWAVK</sequence>
<dbReference type="InterPro" id="IPR017969">
    <property type="entry name" value="Heavy-metal-associated_CS"/>
</dbReference>
<dbReference type="SUPFAM" id="SSF55008">
    <property type="entry name" value="HMA, heavy metal-associated domain"/>
    <property type="match status" value="1"/>
</dbReference>
<name>A0A9X1DF43_9SPHN</name>
<dbReference type="InterPro" id="IPR018303">
    <property type="entry name" value="ATPase_P-typ_P_site"/>
</dbReference>
<feature type="transmembrane region" description="Helical" evidence="15">
    <location>
        <begin position="97"/>
        <end position="117"/>
    </location>
</feature>
<keyword evidence="14 15" id="KW-0472">Membrane</keyword>
<feature type="transmembrane region" description="Helical" evidence="15">
    <location>
        <begin position="166"/>
        <end position="184"/>
    </location>
</feature>
<dbReference type="PRINTS" id="PR00119">
    <property type="entry name" value="CATATPASE"/>
</dbReference>
<feature type="transmembrane region" description="Helical" evidence="15">
    <location>
        <begin position="373"/>
        <end position="399"/>
    </location>
</feature>
<dbReference type="InterPro" id="IPR023214">
    <property type="entry name" value="HAD_sf"/>
</dbReference>
<dbReference type="InterPro" id="IPR059000">
    <property type="entry name" value="ATPase_P-type_domA"/>
</dbReference>
<evidence type="ECO:0000313" key="17">
    <source>
        <dbReference type="EMBL" id="MBT2189040.1"/>
    </source>
</evidence>
<dbReference type="InterPro" id="IPR023299">
    <property type="entry name" value="ATPase_P-typ_cyto_dom_N"/>
</dbReference>
<feature type="transmembrane region" description="Helical" evidence="15">
    <location>
        <begin position="667"/>
        <end position="683"/>
    </location>
</feature>
<dbReference type="PROSITE" id="PS00154">
    <property type="entry name" value="ATPASE_E1_E2"/>
    <property type="match status" value="1"/>
</dbReference>
<dbReference type="GO" id="GO:0043682">
    <property type="term" value="F:P-type divalent copper transporter activity"/>
    <property type="evidence" value="ECO:0007669"/>
    <property type="project" value="TreeGrafter"/>
</dbReference>
<evidence type="ECO:0000256" key="4">
    <source>
        <dbReference type="ARBA" id="ARBA00022475"/>
    </source>
</evidence>
<keyword evidence="8 15" id="KW-0547">Nucleotide-binding</keyword>
<evidence type="ECO:0000256" key="2">
    <source>
        <dbReference type="ARBA" id="ARBA00006024"/>
    </source>
</evidence>
<dbReference type="Pfam" id="PF00403">
    <property type="entry name" value="HMA"/>
    <property type="match status" value="1"/>
</dbReference>
<dbReference type="PROSITE" id="PS50846">
    <property type="entry name" value="HMA_2"/>
    <property type="match status" value="1"/>
</dbReference>
<keyword evidence="4 15" id="KW-1003">Cell membrane</keyword>
<dbReference type="GO" id="GO:0005507">
    <property type="term" value="F:copper ion binding"/>
    <property type="evidence" value="ECO:0007669"/>
    <property type="project" value="TreeGrafter"/>
</dbReference>
<protein>
    <submittedName>
        <fullName evidence="17">Cadmium-translocating P-type ATPase</fullName>
    </submittedName>
</protein>
<keyword evidence="3" id="KW-0813">Transport</keyword>
<dbReference type="InterPro" id="IPR006121">
    <property type="entry name" value="HMA_dom"/>
</dbReference>
<dbReference type="InterPro" id="IPR008250">
    <property type="entry name" value="ATPase_P-typ_transduc_dom_A_sf"/>
</dbReference>
<evidence type="ECO:0000256" key="3">
    <source>
        <dbReference type="ARBA" id="ARBA00022448"/>
    </source>
</evidence>
<comment type="subcellular location">
    <subcellularLocation>
        <location evidence="1">Cell membrane</location>
        <topology evidence="1">Multi-pass membrane protein</topology>
    </subcellularLocation>
</comment>
<dbReference type="GO" id="GO:0016887">
    <property type="term" value="F:ATP hydrolysis activity"/>
    <property type="evidence" value="ECO:0007669"/>
    <property type="project" value="InterPro"/>
</dbReference>
<feature type="transmembrane region" description="Helical" evidence="15">
    <location>
        <begin position="689"/>
        <end position="707"/>
    </location>
</feature>
<keyword evidence="6 15" id="KW-0812">Transmembrane</keyword>
<dbReference type="AlphaFoldDB" id="A0A9X1DF43"/>
<keyword evidence="12 15" id="KW-1133">Transmembrane helix</keyword>
<dbReference type="InterPro" id="IPR001757">
    <property type="entry name" value="P_typ_ATPase"/>
</dbReference>
<dbReference type="InterPro" id="IPR027256">
    <property type="entry name" value="P-typ_ATPase_IB"/>
</dbReference>
<dbReference type="NCBIfam" id="TIGR01525">
    <property type="entry name" value="ATPase-IB_hvy"/>
    <property type="match status" value="1"/>
</dbReference>
<feature type="domain" description="HMA" evidence="16">
    <location>
        <begin position="15"/>
        <end position="80"/>
    </location>
</feature>
<dbReference type="InterPro" id="IPR036163">
    <property type="entry name" value="HMA_dom_sf"/>
</dbReference>
<evidence type="ECO:0000256" key="10">
    <source>
        <dbReference type="ARBA" id="ARBA00022842"/>
    </source>
</evidence>
<accession>A0A9X1DF43</accession>
<keyword evidence="9 15" id="KW-0067">ATP-binding</keyword>
<evidence type="ECO:0000256" key="11">
    <source>
        <dbReference type="ARBA" id="ARBA00022967"/>
    </source>
</evidence>
<evidence type="ECO:0000256" key="7">
    <source>
        <dbReference type="ARBA" id="ARBA00022723"/>
    </source>
</evidence>
<keyword evidence="7 15" id="KW-0479">Metal-binding</keyword>
<feature type="transmembrane region" description="Helical" evidence="15">
    <location>
        <begin position="190"/>
        <end position="208"/>
    </location>
</feature>
<keyword evidence="18" id="KW-1185">Reference proteome</keyword>
<keyword evidence="10" id="KW-0460">Magnesium</keyword>
<reference evidence="17" key="1">
    <citation type="submission" date="2021-05" db="EMBL/GenBank/DDBJ databases">
        <title>Genome of Sphingobium sp. strain.</title>
        <authorList>
            <person name="Fan R."/>
        </authorList>
    </citation>
    <scope>NUCLEOTIDE SEQUENCE</scope>
    <source>
        <strain evidence="17">H33</strain>
    </source>
</reference>